<dbReference type="GO" id="GO:0046872">
    <property type="term" value="F:metal ion binding"/>
    <property type="evidence" value="ECO:0007669"/>
    <property type="project" value="UniProtKB-KW"/>
</dbReference>
<dbReference type="SFLD" id="SFLDG01129">
    <property type="entry name" value="C1.5:_HAD__Beta-PGM__Phosphata"/>
    <property type="match status" value="1"/>
</dbReference>
<dbReference type="Gene3D" id="1.10.150.240">
    <property type="entry name" value="Putative phosphatase, domain 2"/>
    <property type="match status" value="1"/>
</dbReference>
<evidence type="ECO:0000256" key="3">
    <source>
        <dbReference type="ARBA" id="ARBA00004818"/>
    </source>
</evidence>
<dbReference type="Proteomes" id="UP000293719">
    <property type="component" value="Chromosome"/>
</dbReference>
<dbReference type="InterPro" id="IPR023214">
    <property type="entry name" value="HAD_sf"/>
</dbReference>
<evidence type="ECO:0000313" key="8">
    <source>
        <dbReference type="Proteomes" id="UP000293719"/>
    </source>
</evidence>
<evidence type="ECO:0000256" key="4">
    <source>
        <dbReference type="ARBA" id="ARBA00006171"/>
    </source>
</evidence>
<dbReference type="GO" id="GO:0008967">
    <property type="term" value="F:phosphoglycolate phosphatase activity"/>
    <property type="evidence" value="ECO:0007669"/>
    <property type="project" value="UniProtKB-UniRule"/>
</dbReference>
<dbReference type="InterPro" id="IPR036412">
    <property type="entry name" value="HAD-like_sf"/>
</dbReference>
<comment type="cofactor">
    <cofactor evidence="2 6">
        <name>Mg(2+)</name>
        <dbReference type="ChEBI" id="CHEBI:18420"/>
    </cofactor>
</comment>
<dbReference type="HAMAP" id="MF_00495">
    <property type="entry name" value="GPH_hydrolase_bact"/>
    <property type="match status" value="1"/>
</dbReference>
<dbReference type="InterPro" id="IPR041492">
    <property type="entry name" value="HAD_2"/>
</dbReference>
<dbReference type="GO" id="GO:0005975">
    <property type="term" value="P:carbohydrate metabolic process"/>
    <property type="evidence" value="ECO:0007669"/>
    <property type="project" value="InterPro"/>
</dbReference>
<dbReference type="InterPro" id="IPR037512">
    <property type="entry name" value="PGPase_prok"/>
</dbReference>
<comment type="catalytic activity">
    <reaction evidence="1 6">
        <text>2-phosphoglycolate + H2O = glycolate + phosphate</text>
        <dbReference type="Rhea" id="RHEA:14369"/>
        <dbReference type="ChEBI" id="CHEBI:15377"/>
        <dbReference type="ChEBI" id="CHEBI:29805"/>
        <dbReference type="ChEBI" id="CHEBI:43474"/>
        <dbReference type="ChEBI" id="CHEBI:58033"/>
        <dbReference type="EC" id="3.1.3.18"/>
    </reaction>
</comment>
<evidence type="ECO:0000313" key="7">
    <source>
        <dbReference type="EMBL" id="QBK31035.1"/>
    </source>
</evidence>
<reference evidence="7 8" key="1">
    <citation type="journal article" date="2017" name="Int. J. Syst. Evol. Microbiol.">
        <title>Roseitalea porphyridii gen. nov., sp. nov., isolated from a red alga, and reclassification of Hoeflea suaedae Chung et al. 2013 as Pseudohoeflea suaedae gen. nov., comb. nov.</title>
        <authorList>
            <person name="Hyeon J.W."/>
            <person name="Jeong S.E."/>
            <person name="Baek K."/>
            <person name="Jeon C.O."/>
        </authorList>
    </citation>
    <scope>NUCLEOTIDE SEQUENCE [LARGE SCALE GENOMIC DNA]</scope>
    <source>
        <strain evidence="7 8">MA7-20</strain>
    </source>
</reference>
<sequence>MPPPIIVFDLDGTLIDTAPDLLDSLNHVITAEGLAPVPPHELRAHVGHGGRAMLQHVHAAQGRSLDERTQERLFDAFIDHYVAGMPGASRPFDGALACMDRFARQGWLMAVCTNKLDGLSRTLLTALGIADRFAAICGADTFAMRKPDPGHLFGTIDRAGGEAENAVMVGDSRTDIDTARAAGIPVVAVDFGYSTEPVKTLGPDRVISHFDALTVQMARALIDARPVQTARPAASRR</sequence>
<proteinExistence type="inferred from homology"/>
<dbReference type="CDD" id="cd07512">
    <property type="entry name" value="HAD_PGPase"/>
    <property type="match status" value="1"/>
</dbReference>
<dbReference type="GO" id="GO:0005829">
    <property type="term" value="C:cytosol"/>
    <property type="evidence" value="ECO:0007669"/>
    <property type="project" value="TreeGrafter"/>
</dbReference>
<dbReference type="Gene3D" id="3.40.50.1000">
    <property type="entry name" value="HAD superfamily/HAD-like"/>
    <property type="match status" value="1"/>
</dbReference>
<name>A0A4P6V1M3_9HYPH</name>
<gene>
    <name evidence="7" type="ORF">E0E05_10790</name>
</gene>
<organism evidence="7 8">
    <name type="scientific">Roseitalea porphyridii</name>
    <dbReference type="NCBI Taxonomy" id="1852022"/>
    <lineage>
        <taxon>Bacteria</taxon>
        <taxon>Pseudomonadati</taxon>
        <taxon>Pseudomonadota</taxon>
        <taxon>Alphaproteobacteria</taxon>
        <taxon>Hyphomicrobiales</taxon>
        <taxon>Ahrensiaceae</taxon>
        <taxon>Roseitalea</taxon>
    </lineage>
</organism>
<accession>A0A4P6V1M3</accession>
<dbReference type="InterPro" id="IPR050155">
    <property type="entry name" value="HAD-like_hydrolase_sf"/>
</dbReference>
<evidence type="ECO:0000256" key="5">
    <source>
        <dbReference type="ARBA" id="ARBA00013078"/>
    </source>
</evidence>
<dbReference type="EMBL" id="CP036532">
    <property type="protein sequence ID" value="QBK31035.1"/>
    <property type="molecule type" value="Genomic_DNA"/>
</dbReference>
<dbReference type="OrthoDB" id="9793014at2"/>
<feature type="binding site" evidence="6">
    <location>
        <position position="9"/>
    </location>
    <ligand>
        <name>Mg(2+)</name>
        <dbReference type="ChEBI" id="CHEBI:18420"/>
    </ligand>
</feature>
<keyword evidence="6" id="KW-0460">Magnesium</keyword>
<feature type="active site" description="Nucleophile" evidence="6">
    <location>
        <position position="9"/>
    </location>
</feature>
<dbReference type="InterPro" id="IPR023198">
    <property type="entry name" value="PGP-like_dom2"/>
</dbReference>
<keyword evidence="6" id="KW-0479">Metal-binding</keyword>
<dbReference type="Pfam" id="PF13419">
    <property type="entry name" value="HAD_2"/>
    <property type="match status" value="1"/>
</dbReference>
<dbReference type="GO" id="GO:0006281">
    <property type="term" value="P:DNA repair"/>
    <property type="evidence" value="ECO:0007669"/>
    <property type="project" value="TreeGrafter"/>
</dbReference>
<keyword evidence="6" id="KW-0119">Carbohydrate metabolism</keyword>
<dbReference type="PANTHER" id="PTHR43434">
    <property type="entry name" value="PHOSPHOGLYCOLATE PHOSPHATASE"/>
    <property type="match status" value="1"/>
</dbReference>
<dbReference type="AlphaFoldDB" id="A0A4P6V1M3"/>
<dbReference type="RefSeq" id="WP_131616714.1">
    <property type="nucleotide sequence ID" value="NZ_CP036532.1"/>
</dbReference>
<dbReference type="GO" id="GO:0046295">
    <property type="term" value="P:glycolate biosynthetic process"/>
    <property type="evidence" value="ECO:0007669"/>
    <property type="project" value="UniProtKB-UniRule"/>
</dbReference>
<dbReference type="UniPathway" id="UPA00865">
    <property type="reaction ID" value="UER00834"/>
</dbReference>
<comment type="similarity">
    <text evidence="4 6">Belongs to the HAD-like hydrolase superfamily. CbbY/CbbZ/Gph/YieH family.</text>
</comment>
<dbReference type="SFLD" id="SFLDS00003">
    <property type="entry name" value="Haloacid_Dehalogenase"/>
    <property type="match status" value="1"/>
</dbReference>
<dbReference type="GeneID" id="90767783"/>
<evidence type="ECO:0000256" key="2">
    <source>
        <dbReference type="ARBA" id="ARBA00001946"/>
    </source>
</evidence>
<keyword evidence="8" id="KW-1185">Reference proteome</keyword>
<comment type="pathway">
    <text evidence="3 6">Organic acid metabolism; glycolate biosynthesis; glycolate from 2-phosphoglycolate: step 1/1.</text>
</comment>
<feature type="binding site" evidence="6">
    <location>
        <position position="171"/>
    </location>
    <ligand>
        <name>Mg(2+)</name>
        <dbReference type="ChEBI" id="CHEBI:18420"/>
    </ligand>
</feature>
<dbReference type="EC" id="3.1.3.18" evidence="5 6"/>
<dbReference type="KEGG" id="rpod:E0E05_10790"/>
<feature type="binding site" evidence="6">
    <location>
        <position position="11"/>
    </location>
    <ligand>
        <name>Mg(2+)</name>
        <dbReference type="ChEBI" id="CHEBI:18420"/>
    </ligand>
</feature>
<dbReference type="SUPFAM" id="SSF56784">
    <property type="entry name" value="HAD-like"/>
    <property type="match status" value="1"/>
</dbReference>
<keyword evidence="6" id="KW-0378">Hydrolase</keyword>
<evidence type="ECO:0000256" key="6">
    <source>
        <dbReference type="HAMAP-Rule" id="MF_00495"/>
    </source>
</evidence>
<evidence type="ECO:0000256" key="1">
    <source>
        <dbReference type="ARBA" id="ARBA00000830"/>
    </source>
</evidence>
<dbReference type="PANTHER" id="PTHR43434:SF1">
    <property type="entry name" value="PHOSPHOGLYCOLATE PHOSPHATASE"/>
    <property type="match status" value="1"/>
</dbReference>
<comment type="function">
    <text evidence="6">Specifically catalyzes the dephosphorylation of 2-phosphoglycolate. Is involved in the dissimilation of the intracellular 2-phosphoglycolate formed during the DNA repair of 3'-phosphoglycolate ends, a major class of DNA lesions induced by oxidative stress.</text>
</comment>
<protein>
    <recommendedName>
        <fullName evidence="5 6">Phosphoglycolate phosphatase</fullName>
        <shortName evidence="6">PGP</shortName>
        <shortName evidence="6">PGPase</shortName>
        <ecNumber evidence="5 6">3.1.3.18</ecNumber>
    </recommendedName>
</protein>